<dbReference type="GO" id="GO:0140114">
    <property type="term" value="P:cellular detoxification of fluoride"/>
    <property type="evidence" value="ECO:0007669"/>
    <property type="project" value="UniProtKB-UniRule"/>
</dbReference>
<dbReference type="RefSeq" id="WP_327225202.1">
    <property type="nucleotide sequence ID" value="NZ_FWXV01000014.1"/>
</dbReference>
<evidence type="ECO:0000256" key="8">
    <source>
        <dbReference type="ARBA" id="ARBA00035585"/>
    </source>
</evidence>
<comment type="subcellular location">
    <subcellularLocation>
        <location evidence="1 10">Cell membrane</location>
        <topology evidence="1 10">Multi-pass membrane protein</topology>
    </subcellularLocation>
</comment>
<accession>A0A1W2FXL9</accession>
<evidence type="ECO:0000256" key="5">
    <source>
        <dbReference type="ARBA" id="ARBA00023136"/>
    </source>
</evidence>
<keyword evidence="4 10" id="KW-1133">Transmembrane helix</keyword>
<keyword evidence="10" id="KW-0813">Transport</keyword>
<evidence type="ECO:0000256" key="9">
    <source>
        <dbReference type="ARBA" id="ARBA00049940"/>
    </source>
</evidence>
<dbReference type="Proteomes" id="UP000192674">
    <property type="component" value="Unassembled WGS sequence"/>
</dbReference>
<feature type="transmembrane region" description="Helical" evidence="10">
    <location>
        <begin position="97"/>
        <end position="115"/>
    </location>
</feature>
<protein>
    <recommendedName>
        <fullName evidence="10">Fluoride-specific ion channel FluC</fullName>
    </recommendedName>
</protein>
<keyword evidence="12" id="KW-1185">Reference proteome</keyword>
<dbReference type="InterPro" id="IPR003691">
    <property type="entry name" value="FluC"/>
</dbReference>
<gene>
    <name evidence="10" type="primary">fluC</name>
    <name evidence="10" type="synonym">crcB</name>
    <name evidence="11" type="ORF">SAMN05661093_10075</name>
</gene>
<feature type="transmembrane region" description="Helical" evidence="10">
    <location>
        <begin position="127"/>
        <end position="150"/>
    </location>
</feature>
<evidence type="ECO:0000313" key="11">
    <source>
        <dbReference type="EMBL" id="SMD26492.1"/>
    </source>
</evidence>
<keyword evidence="2 10" id="KW-1003">Cell membrane</keyword>
<evidence type="ECO:0000256" key="10">
    <source>
        <dbReference type="HAMAP-Rule" id="MF_00454"/>
    </source>
</evidence>
<evidence type="ECO:0000256" key="2">
    <source>
        <dbReference type="ARBA" id="ARBA00022475"/>
    </source>
</evidence>
<name>A0A1W2FXL9_KIBAR</name>
<feature type="binding site" evidence="10">
    <location>
        <position position="105"/>
    </location>
    <ligand>
        <name>Na(+)</name>
        <dbReference type="ChEBI" id="CHEBI:29101"/>
        <note>structural</note>
    </ligand>
</feature>
<keyword evidence="6 10" id="KW-0407">Ion channel</keyword>
<feature type="transmembrane region" description="Helical" evidence="10">
    <location>
        <begin position="32"/>
        <end position="51"/>
    </location>
</feature>
<keyword evidence="5 10" id="KW-0472">Membrane</keyword>
<keyword evidence="10" id="KW-0479">Metal-binding</keyword>
<dbReference type="GO" id="GO:0062054">
    <property type="term" value="F:fluoride channel activity"/>
    <property type="evidence" value="ECO:0007669"/>
    <property type="project" value="UniProtKB-UniRule"/>
</dbReference>
<reference evidence="11 12" key="1">
    <citation type="submission" date="2017-04" db="EMBL/GenBank/DDBJ databases">
        <authorList>
            <person name="Afonso C.L."/>
            <person name="Miller P.J."/>
            <person name="Scott M.A."/>
            <person name="Spackman E."/>
            <person name="Goraichik I."/>
            <person name="Dimitrov K.M."/>
            <person name="Suarez D.L."/>
            <person name="Swayne D.E."/>
        </authorList>
    </citation>
    <scope>NUCLEOTIDE SEQUENCE [LARGE SCALE GENOMIC DNA]</scope>
    <source>
        <strain evidence="11 12">DSM 43828</strain>
    </source>
</reference>
<evidence type="ECO:0000256" key="7">
    <source>
        <dbReference type="ARBA" id="ARBA00035120"/>
    </source>
</evidence>
<dbReference type="HAMAP" id="MF_00454">
    <property type="entry name" value="FluC"/>
    <property type="match status" value="1"/>
</dbReference>
<evidence type="ECO:0000256" key="1">
    <source>
        <dbReference type="ARBA" id="ARBA00004651"/>
    </source>
</evidence>
<keyword evidence="10" id="KW-0406">Ion transport</keyword>
<evidence type="ECO:0000313" key="12">
    <source>
        <dbReference type="Proteomes" id="UP000192674"/>
    </source>
</evidence>
<keyword evidence="10" id="KW-0915">Sodium</keyword>
<evidence type="ECO:0000256" key="6">
    <source>
        <dbReference type="ARBA" id="ARBA00023303"/>
    </source>
</evidence>
<evidence type="ECO:0000256" key="3">
    <source>
        <dbReference type="ARBA" id="ARBA00022692"/>
    </source>
</evidence>
<evidence type="ECO:0000256" key="4">
    <source>
        <dbReference type="ARBA" id="ARBA00022989"/>
    </source>
</evidence>
<sequence length="165" mass="17319">MSSEIGDLIEPIDPDVDLRIDSQRRELVRSHAPVLGVIALGGGLGGVARYGMGVLLPVQPGHFPWGTFVINVTGCLLIGVVMVLVTEVWSAHRLVRPFFGVGVLGGFTTFSTYAVEIHGLLQPGTVGIAFAYLAGTLIGAMLAVAVGAWLTRAMAGLARNAERVV</sequence>
<feature type="transmembrane region" description="Helical" evidence="10">
    <location>
        <begin position="63"/>
        <end position="85"/>
    </location>
</feature>
<dbReference type="PANTHER" id="PTHR28259:SF1">
    <property type="entry name" value="FLUORIDE EXPORT PROTEIN 1-RELATED"/>
    <property type="match status" value="1"/>
</dbReference>
<comment type="activity regulation">
    <text evidence="10">Na(+) is not transported, but it plays an essential structural role and its presence is essential for fluoride channel function.</text>
</comment>
<dbReference type="EMBL" id="FWXV01000014">
    <property type="protein sequence ID" value="SMD26492.1"/>
    <property type="molecule type" value="Genomic_DNA"/>
</dbReference>
<dbReference type="GO" id="GO:0046872">
    <property type="term" value="F:metal ion binding"/>
    <property type="evidence" value="ECO:0007669"/>
    <property type="project" value="UniProtKB-KW"/>
</dbReference>
<dbReference type="GO" id="GO:0005886">
    <property type="term" value="C:plasma membrane"/>
    <property type="evidence" value="ECO:0007669"/>
    <property type="project" value="UniProtKB-SubCell"/>
</dbReference>
<keyword evidence="3 10" id="KW-0812">Transmembrane</keyword>
<feature type="binding site" evidence="10">
    <location>
        <position position="108"/>
    </location>
    <ligand>
        <name>Na(+)</name>
        <dbReference type="ChEBI" id="CHEBI:29101"/>
        <note>structural</note>
    </ligand>
</feature>
<dbReference type="AlphaFoldDB" id="A0A1W2FXL9"/>
<dbReference type="PANTHER" id="PTHR28259">
    <property type="entry name" value="FLUORIDE EXPORT PROTEIN 1-RELATED"/>
    <property type="match status" value="1"/>
</dbReference>
<proteinExistence type="inferred from homology"/>
<organism evidence="11 12">
    <name type="scientific">Kibdelosporangium aridum</name>
    <dbReference type="NCBI Taxonomy" id="2030"/>
    <lineage>
        <taxon>Bacteria</taxon>
        <taxon>Bacillati</taxon>
        <taxon>Actinomycetota</taxon>
        <taxon>Actinomycetes</taxon>
        <taxon>Pseudonocardiales</taxon>
        <taxon>Pseudonocardiaceae</taxon>
        <taxon>Kibdelosporangium</taxon>
    </lineage>
</organism>
<dbReference type="Pfam" id="PF02537">
    <property type="entry name" value="CRCB"/>
    <property type="match status" value="1"/>
</dbReference>
<dbReference type="NCBIfam" id="TIGR00494">
    <property type="entry name" value="crcB"/>
    <property type="match status" value="1"/>
</dbReference>
<comment type="function">
    <text evidence="9 10">Fluoride-specific ion channel. Important for reducing fluoride concentration in the cell, thus reducing its toxicity.</text>
</comment>
<comment type="catalytic activity">
    <reaction evidence="8">
        <text>fluoride(in) = fluoride(out)</text>
        <dbReference type="Rhea" id="RHEA:76159"/>
        <dbReference type="ChEBI" id="CHEBI:17051"/>
    </reaction>
    <physiologicalReaction direction="left-to-right" evidence="8">
        <dbReference type="Rhea" id="RHEA:76160"/>
    </physiologicalReaction>
</comment>
<comment type="similarity">
    <text evidence="7 10">Belongs to the fluoride channel Fluc/FEX (TC 1.A.43) family.</text>
</comment>